<dbReference type="PANTHER" id="PTHR30546">
    <property type="entry name" value="FLAVODOXIN-RELATED PROTEIN WRBA-RELATED"/>
    <property type="match status" value="1"/>
</dbReference>
<dbReference type="GO" id="GO:0010181">
    <property type="term" value="F:FMN binding"/>
    <property type="evidence" value="ECO:0007669"/>
    <property type="project" value="InterPro"/>
</dbReference>
<dbReference type="Pfam" id="PF03358">
    <property type="entry name" value="FMN_red"/>
    <property type="match status" value="1"/>
</dbReference>
<dbReference type="PANTHER" id="PTHR30546:SF23">
    <property type="entry name" value="FLAVOPROTEIN-LIKE PROTEIN YCP4-RELATED"/>
    <property type="match status" value="1"/>
</dbReference>
<comment type="similarity">
    <text evidence="1">Belongs to the WrbA family.</text>
</comment>
<name>A0A1J5PNV2_9ZZZZ</name>
<dbReference type="NCBIfam" id="NF002999">
    <property type="entry name" value="PRK03767.1"/>
    <property type="match status" value="1"/>
</dbReference>
<dbReference type="GO" id="GO:0016020">
    <property type="term" value="C:membrane"/>
    <property type="evidence" value="ECO:0007669"/>
    <property type="project" value="TreeGrafter"/>
</dbReference>
<dbReference type="PROSITE" id="PS50902">
    <property type="entry name" value="FLAVODOXIN_LIKE"/>
    <property type="match status" value="1"/>
</dbReference>
<protein>
    <submittedName>
        <fullName evidence="4">NAD(P)H dehydrogenase (Quinone)</fullName>
        <ecNumber evidence="4">1.6.5.2</ecNumber>
    </submittedName>
</protein>
<dbReference type="SUPFAM" id="SSF52218">
    <property type="entry name" value="Flavoproteins"/>
    <property type="match status" value="1"/>
</dbReference>
<evidence type="ECO:0000259" key="3">
    <source>
        <dbReference type="PROSITE" id="PS50902"/>
    </source>
</evidence>
<dbReference type="NCBIfam" id="TIGR01755">
    <property type="entry name" value="flav_wrbA"/>
    <property type="match status" value="1"/>
</dbReference>
<sequence>MVEGVTWQYDSAMKDILVLYYSVHGGTRALAEAVARGVAQVPGAMPRVRTVPRVSAVVEHPQPAVPDEGPPYVELSDLQECAGLALGSPTRFGNMAAPLKYFLDQTSGLWLPGALSGKPAAVFTSTGSLHGGQESTLLSMMLPLLHHGMLIVGLPYAGQPDLMTTRSGGTPYGASHHSSPDASLPVSEEEERLAVALGQRLAQAALKLADA</sequence>
<feature type="region of interest" description="Disordered" evidence="2">
    <location>
        <begin position="165"/>
        <end position="187"/>
    </location>
</feature>
<dbReference type="InterPro" id="IPR005025">
    <property type="entry name" value="FMN_Rdtase-like_dom"/>
</dbReference>
<accession>A0A1J5PNV2</accession>
<dbReference type="InterPro" id="IPR029039">
    <property type="entry name" value="Flavoprotein-like_sf"/>
</dbReference>
<dbReference type="FunFam" id="3.40.50.360:FF:000001">
    <property type="entry name" value="NAD(P)H dehydrogenase (Quinone) FQR1-like"/>
    <property type="match status" value="1"/>
</dbReference>
<evidence type="ECO:0000256" key="1">
    <source>
        <dbReference type="ARBA" id="ARBA00006961"/>
    </source>
</evidence>
<dbReference type="InterPro" id="IPR008254">
    <property type="entry name" value="Flavodoxin/NO_synth"/>
</dbReference>
<gene>
    <name evidence="4" type="ORF">GALL_489520</name>
</gene>
<comment type="caution">
    <text evidence="4">The sequence shown here is derived from an EMBL/GenBank/DDBJ whole genome shotgun (WGS) entry which is preliminary data.</text>
</comment>
<evidence type="ECO:0000256" key="2">
    <source>
        <dbReference type="SAM" id="MobiDB-lite"/>
    </source>
</evidence>
<reference evidence="4" key="1">
    <citation type="submission" date="2016-10" db="EMBL/GenBank/DDBJ databases">
        <title>Sequence of Gallionella enrichment culture.</title>
        <authorList>
            <person name="Poehlein A."/>
            <person name="Muehling M."/>
            <person name="Daniel R."/>
        </authorList>
    </citation>
    <scope>NUCLEOTIDE SEQUENCE</scope>
</reference>
<feature type="domain" description="Flavodoxin-like" evidence="3">
    <location>
        <begin position="16"/>
        <end position="201"/>
    </location>
</feature>
<keyword evidence="4" id="KW-0560">Oxidoreductase</keyword>
<dbReference type="EC" id="1.6.5.2" evidence="4"/>
<dbReference type="GO" id="GO:0003955">
    <property type="term" value="F:NAD(P)H dehydrogenase (quinone) activity"/>
    <property type="evidence" value="ECO:0007669"/>
    <property type="project" value="UniProtKB-EC"/>
</dbReference>
<proteinExistence type="inferred from homology"/>
<dbReference type="InterPro" id="IPR010089">
    <property type="entry name" value="Flavoprotein_WrbA-like"/>
</dbReference>
<dbReference type="EMBL" id="MLJW01004724">
    <property type="protein sequence ID" value="OIQ69447.1"/>
    <property type="molecule type" value="Genomic_DNA"/>
</dbReference>
<dbReference type="AlphaFoldDB" id="A0A1J5PNV2"/>
<organism evidence="4">
    <name type="scientific">mine drainage metagenome</name>
    <dbReference type="NCBI Taxonomy" id="410659"/>
    <lineage>
        <taxon>unclassified sequences</taxon>
        <taxon>metagenomes</taxon>
        <taxon>ecological metagenomes</taxon>
    </lineage>
</organism>
<dbReference type="Gene3D" id="3.40.50.360">
    <property type="match status" value="1"/>
</dbReference>
<evidence type="ECO:0000313" key="4">
    <source>
        <dbReference type="EMBL" id="OIQ69447.1"/>
    </source>
</evidence>